<feature type="transmembrane region" description="Helical" evidence="2">
    <location>
        <begin position="235"/>
        <end position="254"/>
    </location>
</feature>
<dbReference type="Proteomes" id="UP001151081">
    <property type="component" value="Unassembled WGS sequence"/>
</dbReference>
<dbReference type="AlphaFoldDB" id="A0A9X3XA63"/>
<proteinExistence type="predicted"/>
<gene>
    <name evidence="4" type="ORF">KEG57_39100</name>
</gene>
<name>A0A9X3XA63_9BACT</name>
<feature type="transmembrane region" description="Helical" evidence="2">
    <location>
        <begin position="260"/>
        <end position="277"/>
    </location>
</feature>
<dbReference type="Gene3D" id="3.40.1090.10">
    <property type="entry name" value="Cytosolic phospholipase A2 catalytic domain"/>
    <property type="match status" value="2"/>
</dbReference>
<dbReference type="InterPro" id="IPR002641">
    <property type="entry name" value="PNPLA_dom"/>
</dbReference>
<organism evidence="4 5">
    <name type="scientific">Polyangium jinanense</name>
    <dbReference type="NCBI Taxonomy" id="2829994"/>
    <lineage>
        <taxon>Bacteria</taxon>
        <taxon>Pseudomonadati</taxon>
        <taxon>Myxococcota</taxon>
        <taxon>Polyangia</taxon>
        <taxon>Polyangiales</taxon>
        <taxon>Polyangiaceae</taxon>
        <taxon>Polyangium</taxon>
    </lineage>
</organism>
<keyword evidence="5" id="KW-1185">Reference proteome</keyword>
<feature type="transmembrane region" description="Helical" evidence="2">
    <location>
        <begin position="102"/>
        <end position="124"/>
    </location>
</feature>
<dbReference type="SUPFAM" id="SSF52151">
    <property type="entry name" value="FabD/lysophospholipase-like"/>
    <property type="match status" value="1"/>
</dbReference>
<feature type="transmembrane region" description="Helical" evidence="2">
    <location>
        <begin position="62"/>
        <end position="82"/>
    </location>
</feature>
<feature type="transmembrane region" description="Helical" evidence="2">
    <location>
        <begin position="22"/>
        <end position="41"/>
    </location>
</feature>
<evidence type="ECO:0000313" key="5">
    <source>
        <dbReference type="Proteomes" id="UP001151081"/>
    </source>
</evidence>
<dbReference type="EMBL" id="JAGTJJ010000040">
    <property type="protein sequence ID" value="MDC3986549.1"/>
    <property type="molecule type" value="Genomic_DNA"/>
</dbReference>
<evidence type="ECO:0000256" key="2">
    <source>
        <dbReference type="SAM" id="Phobius"/>
    </source>
</evidence>
<comment type="caution">
    <text evidence="4">The sequence shown here is derived from an EMBL/GenBank/DDBJ whole genome shotgun (WGS) entry which is preliminary data.</text>
</comment>
<evidence type="ECO:0000259" key="3">
    <source>
        <dbReference type="Pfam" id="PF01734"/>
    </source>
</evidence>
<keyword evidence="1" id="KW-0443">Lipid metabolism</keyword>
<sequence length="757" mass="83196">MTEAFCKLIAAPPWVIQVVFDFSRHLLLLGALVVVLGMLFYDLGRAFGLPYLFRGQSRKAQFAIGLSMALLASELFYVSYLVSPDELHRSRGHGIPLDVLNYLGALWGVLAMVVVASVVSRVLYKWNGVPWSDPKRIFERLGTSVYTLLGAELGLVLTLGFIFGGTNGAILSRVQGIGERIRPCIHGIGHCLSADFRADAPREMLHEHVYATAFFALLAGMYVVASCLPARKIPAAAGLCVLFALLGAIDGFFVYWLEKWHSMLLVGGAVLLLYVLGRKRYRARFADLKDVYPALEQEPCERGCKAAGHTHLADYEATGASGSGLLPRSMAEFRWTDESGRKRPLVLVCTSGGGIRAAVWTAAVLRELERQLDLSERREFPYHVRMISGASGGMVGASYWVATLEGPTITAGSSEYHKEATAGEAAPDAEGSDWLVANVAKECLSRVAAALVFSELPARIWEWTKPLGERELHDRGTALENAFVENMPSLGTKLSLLGPDERAGWRPSLVWSPMLVEDGKRLLISNLCLDALLVQHGPAIGEEGQRVVYARSGYELGRLFPVQSRDTLRLATAARMSASFPFVSPAAVLPTVPRRRVVDAGYWDNYGVNLACCWLDELLRTSWIEENVSGILLVQIRDGIERPETAGNDFSARIARALEGMTSPISAVLSARESVMRFRNDEQVEAVARRFHLDKRFGGSFFQQVTFEFSGDAALSWYLTPEERKGLEDAAKTTVGAEATALRAWWDERRAATSQTA</sequence>
<dbReference type="RefSeq" id="WP_272459449.1">
    <property type="nucleotide sequence ID" value="NZ_JAGTJJ010000040.1"/>
</dbReference>
<dbReference type="InterPro" id="IPR016035">
    <property type="entry name" value="Acyl_Trfase/lysoPLipase"/>
</dbReference>
<feature type="transmembrane region" description="Helical" evidence="2">
    <location>
        <begin position="145"/>
        <end position="164"/>
    </location>
</feature>
<dbReference type="Pfam" id="PF01734">
    <property type="entry name" value="Patatin"/>
    <property type="match status" value="1"/>
</dbReference>
<keyword evidence="2" id="KW-0472">Membrane</keyword>
<reference evidence="4 5" key="1">
    <citation type="submission" date="2021-04" db="EMBL/GenBank/DDBJ databases">
        <title>Genome analysis of Polyangium sp.</title>
        <authorList>
            <person name="Li Y."/>
            <person name="Wang J."/>
        </authorList>
    </citation>
    <scope>NUCLEOTIDE SEQUENCE [LARGE SCALE GENOMIC DNA]</scope>
    <source>
        <strain evidence="4 5">SDU14</strain>
    </source>
</reference>
<feature type="transmembrane region" description="Helical" evidence="2">
    <location>
        <begin position="209"/>
        <end position="228"/>
    </location>
</feature>
<accession>A0A9X3XA63</accession>
<dbReference type="GO" id="GO:0006629">
    <property type="term" value="P:lipid metabolic process"/>
    <property type="evidence" value="ECO:0007669"/>
    <property type="project" value="UniProtKB-KW"/>
</dbReference>
<evidence type="ECO:0000256" key="1">
    <source>
        <dbReference type="ARBA" id="ARBA00023098"/>
    </source>
</evidence>
<evidence type="ECO:0000313" key="4">
    <source>
        <dbReference type="EMBL" id="MDC3986549.1"/>
    </source>
</evidence>
<keyword evidence="2" id="KW-1133">Transmembrane helix</keyword>
<keyword evidence="2" id="KW-0812">Transmembrane</keyword>
<protein>
    <submittedName>
        <fullName evidence="4">Patatin-like phospholipase family protein</fullName>
    </submittedName>
</protein>
<feature type="domain" description="PNPLA" evidence="3">
    <location>
        <begin position="349"/>
        <end position="610"/>
    </location>
</feature>